<comment type="caution">
    <text evidence="3">The sequence shown here is derived from an EMBL/GenBank/DDBJ whole genome shotgun (WGS) entry which is preliminary data.</text>
</comment>
<dbReference type="EMBL" id="LNIX01000044">
    <property type="protein sequence ID" value="OXA38634.1"/>
    <property type="molecule type" value="Genomic_DNA"/>
</dbReference>
<sequence>MARNLIVFAISFLIYASPFVALALTNFNHNPNCLLMSGLEREAQVSDYTFPNLKMQYENHISFAHQSGLVVKYLNSNSSVSFIIWKTCCIEMVIFYEGGDLNSFHNDVATWGYHSNAVQYIIFSRNSYQVWRDIYSWYWMRFYAPIYLIRVEFERNLMFTQLLNPINSLREVTWNIFPIEDSAGQPASIFPTGDLLIKSRQVLNYNQNLFRLQITSDWVYPLKNFDCENHRYFLSTGPDCFVAFGPLQAVQRTLNLTFSSYRDQSDPFSDFGIYEQMENLDFNVGQKRHLEKTVDNYILYCEKNPTLLSLKISKFFTIIDSWTWMACILISSFLGITKLGGYSDIAATFLRVSVISGNTLTWFGLLCIVGVIAISSSYDAIITTDITTPLEKYVITSIHELFTEFGYTLYSSDNKKNSTRWRLSIRKDFPNFENYIWNQEIPTKQVMHNEYSAAAKFADHVAFQPTSDDVQRVLYFLKTQYSNVTCNIVKEIFYKRNIIWRFQYFGSEALYRNLQWLSSNGLFVLYASLWKFVDEKSARKYPAQEPMGIGALENLSIAFQLYLLFGVLAIASFLLELAVYKLRPRLIVSFMLVKLRSEFLQAGVWVITFVP</sequence>
<reference evidence="3 4" key="1">
    <citation type="submission" date="2015-12" db="EMBL/GenBank/DDBJ databases">
        <title>The genome of Folsomia candida.</title>
        <authorList>
            <person name="Faddeeva A."/>
            <person name="Derks M.F."/>
            <person name="Anvar Y."/>
            <person name="Smit S."/>
            <person name="Van Straalen N."/>
            <person name="Roelofs D."/>
        </authorList>
    </citation>
    <scope>NUCLEOTIDE SEQUENCE [LARGE SCALE GENOMIC DNA]</scope>
    <source>
        <strain evidence="3 4">VU population</strain>
        <tissue evidence="3">Whole body</tissue>
    </source>
</reference>
<feature type="transmembrane region" description="Helical" evidence="1">
    <location>
        <begin position="561"/>
        <end position="580"/>
    </location>
</feature>
<feature type="transmembrane region" description="Helical" evidence="1">
    <location>
        <begin position="315"/>
        <end position="336"/>
    </location>
</feature>
<organism evidence="3 4">
    <name type="scientific">Folsomia candida</name>
    <name type="common">Springtail</name>
    <dbReference type="NCBI Taxonomy" id="158441"/>
    <lineage>
        <taxon>Eukaryota</taxon>
        <taxon>Metazoa</taxon>
        <taxon>Ecdysozoa</taxon>
        <taxon>Arthropoda</taxon>
        <taxon>Hexapoda</taxon>
        <taxon>Collembola</taxon>
        <taxon>Entomobryomorpha</taxon>
        <taxon>Isotomoidea</taxon>
        <taxon>Isotomidae</taxon>
        <taxon>Proisotominae</taxon>
        <taxon>Folsomia</taxon>
    </lineage>
</organism>
<feature type="signal peptide" evidence="2">
    <location>
        <begin position="1"/>
        <end position="23"/>
    </location>
</feature>
<accession>A0A226D1A2</accession>
<dbReference type="Proteomes" id="UP000198287">
    <property type="component" value="Unassembled WGS sequence"/>
</dbReference>
<protein>
    <submittedName>
        <fullName evidence="3">Uncharacterized protein</fullName>
    </submittedName>
</protein>
<evidence type="ECO:0000256" key="2">
    <source>
        <dbReference type="SAM" id="SignalP"/>
    </source>
</evidence>
<feature type="transmembrane region" description="Helical" evidence="1">
    <location>
        <begin position="348"/>
        <end position="374"/>
    </location>
</feature>
<name>A0A226D1A2_FOLCA</name>
<gene>
    <name evidence="3" type="ORF">Fcan01_26617</name>
</gene>
<keyword evidence="4" id="KW-1185">Reference proteome</keyword>
<keyword evidence="1" id="KW-0812">Transmembrane</keyword>
<evidence type="ECO:0000313" key="3">
    <source>
        <dbReference type="EMBL" id="OXA38634.1"/>
    </source>
</evidence>
<proteinExistence type="predicted"/>
<keyword evidence="1" id="KW-1133">Transmembrane helix</keyword>
<feature type="chain" id="PRO_5012330226" evidence="2">
    <location>
        <begin position="24"/>
        <end position="611"/>
    </location>
</feature>
<evidence type="ECO:0000256" key="1">
    <source>
        <dbReference type="SAM" id="Phobius"/>
    </source>
</evidence>
<dbReference type="AlphaFoldDB" id="A0A226D1A2"/>
<keyword evidence="1" id="KW-0472">Membrane</keyword>
<keyword evidence="2" id="KW-0732">Signal</keyword>
<evidence type="ECO:0000313" key="4">
    <source>
        <dbReference type="Proteomes" id="UP000198287"/>
    </source>
</evidence>